<dbReference type="PANTHER" id="PTHR39477">
    <property type="entry name" value="CHROMOSOME 8, WHOLE GENOME SHOTGUN SEQUENCE"/>
    <property type="match status" value="1"/>
</dbReference>
<dbReference type="OrthoDB" id="2290255at2759"/>
<evidence type="ECO:0000313" key="3">
    <source>
        <dbReference type="EMBL" id="TFK30888.1"/>
    </source>
</evidence>
<proteinExistence type="predicted"/>
<dbReference type="PANTHER" id="PTHR39477:SF1">
    <property type="entry name" value="BETA-FLANKING PROTEIN"/>
    <property type="match status" value="1"/>
</dbReference>
<sequence length="241" mass="24723">MDSFMNIAKQGLNAYNDSHDKANKTGGPELNSPDNGRSDSPAIDQQQAIKTAEHSGSGDSSLFATALNFLSENKVLAANLQSSIMGLVDGFSNTRLNVQSSQKEPLDEEDVTKAHDKVYNQGTTSGLSANLLGSAAAMQVLKQFTSGSGSTGASSGGNFQTKLISLAMAEATKLFDKSSGASGDKQDAVNGAAMTVMKLLVQSKLGGAPTTGGSDSGGLGGLLSLVSQLVTVTRLMYTGCC</sequence>
<dbReference type="Proteomes" id="UP000307440">
    <property type="component" value="Unassembled WGS sequence"/>
</dbReference>
<dbReference type="InterPro" id="IPR056138">
    <property type="entry name" value="DUF7721"/>
</dbReference>
<evidence type="ECO:0000313" key="4">
    <source>
        <dbReference type="Proteomes" id="UP000307440"/>
    </source>
</evidence>
<dbReference type="EMBL" id="ML210146">
    <property type="protein sequence ID" value="TFK30888.1"/>
    <property type="molecule type" value="Genomic_DNA"/>
</dbReference>
<evidence type="ECO:0000256" key="1">
    <source>
        <dbReference type="SAM" id="MobiDB-lite"/>
    </source>
</evidence>
<organism evidence="3 4">
    <name type="scientific">Coprinopsis marcescibilis</name>
    <name type="common">Agaric fungus</name>
    <name type="synonym">Psathyrella marcescibilis</name>
    <dbReference type="NCBI Taxonomy" id="230819"/>
    <lineage>
        <taxon>Eukaryota</taxon>
        <taxon>Fungi</taxon>
        <taxon>Dikarya</taxon>
        <taxon>Basidiomycota</taxon>
        <taxon>Agaricomycotina</taxon>
        <taxon>Agaricomycetes</taxon>
        <taxon>Agaricomycetidae</taxon>
        <taxon>Agaricales</taxon>
        <taxon>Agaricineae</taxon>
        <taxon>Psathyrellaceae</taxon>
        <taxon>Coprinopsis</taxon>
    </lineage>
</organism>
<gene>
    <name evidence="3" type="ORF">FA15DRAFT_37027</name>
</gene>
<dbReference type="Pfam" id="PF24845">
    <property type="entry name" value="DUF7721"/>
    <property type="match status" value="1"/>
</dbReference>
<dbReference type="STRING" id="230819.A0A5C3LDN0"/>
<name>A0A5C3LDN0_COPMA</name>
<reference evidence="3 4" key="1">
    <citation type="journal article" date="2019" name="Nat. Ecol. Evol.">
        <title>Megaphylogeny resolves global patterns of mushroom evolution.</title>
        <authorList>
            <person name="Varga T."/>
            <person name="Krizsan K."/>
            <person name="Foldi C."/>
            <person name="Dima B."/>
            <person name="Sanchez-Garcia M."/>
            <person name="Sanchez-Ramirez S."/>
            <person name="Szollosi G.J."/>
            <person name="Szarkandi J.G."/>
            <person name="Papp V."/>
            <person name="Albert L."/>
            <person name="Andreopoulos W."/>
            <person name="Angelini C."/>
            <person name="Antonin V."/>
            <person name="Barry K.W."/>
            <person name="Bougher N.L."/>
            <person name="Buchanan P."/>
            <person name="Buyck B."/>
            <person name="Bense V."/>
            <person name="Catcheside P."/>
            <person name="Chovatia M."/>
            <person name="Cooper J."/>
            <person name="Damon W."/>
            <person name="Desjardin D."/>
            <person name="Finy P."/>
            <person name="Geml J."/>
            <person name="Haridas S."/>
            <person name="Hughes K."/>
            <person name="Justo A."/>
            <person name="Karasinski D."/>
            <person name="Kautmanova I."/>
            <person name="Kiss B."/>
            <person name="Kocsube S."/>
            <person name="Kotiranta H."/>
            <person name="LaButti K.M."/>
            <person name="Lechner B.E."/>
            <person name="Liimatainen K."/>
            <person name="Lipzen A."/>
            <person name="Lukacs Z."/>
            <person name="Mihaltcheva S."/>
            <person name="Morgado L.N."/>
            <person name="Niskanen T."/>
            <person name="Noordeloos M.E."/>
            <person name="Ohm R.A."/>
            <person name="Ortiz-Santana B."/>
            <person name="Ovrebo C."/>
            <person name="Racz N."/>
            <person name="Riley R."/>
            <person name="Savchenko A."/>
            <person name="Shiryaev A."/>
            <person name="Soop K."/>
            <person name="Spirin V."/>
            <person name="Szebenyi C."/>
            <person name="Tomsovsky M."/>
            <person name="Tulloss R.E."/>
            <person name="Uehling J."/>
            <person name="Grigoriev I.V."/>
            <person name="Vagvolgyi C."/>
            <person name="Papp T."/>
            <person name="Martin F.M."/>
            <person name="Miettinen O."/>
            <person name="Hibbett D.S."/>
            <person name="Nagy L.G."/>
        </authorList>
    </citation>
    <scope>NUCLEOTIDE SEQUENCE [LARGE SCALE GENOMIC DNA]</scope>
    <source>
        <strain evidence="3 4">CBS 121175</strain>
    </source>
</reference>
<evidence type="ECO:0000259" key="2">
    <source>
        <dbReference type="Pfam" id="PF24845"/>
    </source>
</evidence>
<keyword evidence="4" id="KW-1185">Reference proteome</keyword>
<feature type="region of interest" description="Disordered" evidence="1">
    <location>
        <begin position="15"/>
        <end position="57"/>
    </location>
</feature>
<accession>A0A5C3LDN0</accession>
<protein>
    <recommendedName>
        <fullName evidence="2">DUF7721 domain-containing protein</fullName>
    </recommendedName>
</protein>
<dbReference type="AlphaFoldDB" id="A0A5C3LDN0"/>
<feature type="domain" description="DUF7721" evidence="2">
    <location>
        <begin position="98"/>
        <end position="149"/>
    </location>
</feature>